<organism evidence="1 2">
    <name type="scientific">Zestomonas carbonaria</name>
    <dbReference type="NCBI Taxonomy" id="2762745"/>
    <lineage>
        <taxon>Bacteria</taxon>
        <taxon>Pseudomonadati</taxon>
        <taxon>Pseudomonadota</taxon>
        <taxon>Gammaproteobacteria</taxon>
        <taxon>Pseudomonadales</taxon>
        <taxon>Pseudomonadaceae</taxon>
        <taxon>Zestomonas</taxon>
    </lineage>
</organism>
<dbReference type="AlphaFoldDB" id="A0A7U7ES17"/>
<dbReference type="Proteomes" id="UP000583387">
    <property type="component" value="Unassembled WGS sequence"/>
</dbReference>
<name>A0A7U7ES17_9GAMM</name>
<dbReference type="EMBL" id="CAJFCI010000077">
    <property type="protein sequence ID" value="CAD5109657.1"/>
    <property type="molecule type" value="Genomic_DNA"/>
</dbReference>
<gene>
    <name evidence="1" type="ORF">PSEWESI4_03963</name>
</gene>
<proteinExistence type="predicted"/>
<keyword evidence="2" id="KW-1185">Reference proteome</keyword>
<accession>A0A7U7ES17</accession>
<protein>
    <submittedName>
        <fullName evidence="1">Uncharacterized protein</fullName>
    </submittedName>
</protein>
<reference evidence="1 2" key="1">
    <citation type="submission" date="2020-08" db="EMBL/GenBank/DDBJ databases">
        <authorList>
            <person name="Criscuolo A."/>
        </authorList>
    </citation>
    <scope>NUCLEOTIDE SEQUENCE [LARGE SCALE GENOMIC DNA]</scope>
    <source>
        <strain evidence="1">CIP111764</strain>
    </source>
</reference>
<evidence type="ECO:0000313" key="2">
    <source>
        <dbReference type="Proteomes" id="UP000583387"/>
    </source>
</evidence>
<evidence type="ECO:0000313" key="1">
    <source>
        <dbReference type="EMBL" id="CAD5109657.1"/>
    </source>
</evidence>
<comment type="caution">
    <text evidence="1">The sequence shown here is derived from an EMBL/GenBank/DDBJ whole genome shotgun (WGS) entry which is preliminary data.</text>
</comment>
<sequence>MAAKSIAGMARSYGEGRALRFGPPIQGSLPARFYGALFLCRLLGPREHRDPEKTKRLEGLAIPRRP</sequence>